<sequence length="174" mass="19366">MVRENEIRENEVSITPPEATDAGLTFIGRISTPWVSRLGCPRQGRHDGPICRIEIFAPWVEALKGVERFERLEILYWLDRSRRDLVLQSPANNGETHGTFALRSPVRPNPIGTSIVQLEAVEGSVLLVRGLDCLDGTPLIDLKPDRTLFKPIAPPQPGDFETGDNGTAHYCKKV</sequence>
<dbReference type="NCBIfam" id="TIGR00104">
    <property type="entry name" value="tRNA_TsaA"/>
    <property type="match status" value="1"/>
</dbReference>
<comment type="caution">
    <text evidence="4">The sequence shown here is derived from an EMBL/GenBank/DDBJ whole genome shotgun (WGS) entry which is preliminary data.</text>
</comment>
<dbReference type="GO" id="GO:0008168">
    <property type="term" value="F:methyltransferase activity"/>
    <property type="evidence" value="ECO:0007669"/>
    <property type="project" value="UniProtKB-KW"/>
</dbReference>
<keyword evidence="1" id="KW-0949">S-adenosyl-L-methionine</keyword>
<dbReference type="Proteomes" id="UP000520198">
    <property type="component" value="Unassembled WGS sequence"/>
</dbReference>
<reference evidence="4 5" key="1">
    <citation type="submission" date="2020-06" db="EMBL/GenBank/DDBJ databases">
        <authorList>
            <person name="Grouzdev D.S."/>
        </authorList>
    </citation>
    <scope>NUCLEOTIDE SEQUENCE [LARGE SCALE GENOMIC DNA]</scope>
    <source>
        <strain evidence="4 5">HO-A22</strain>
    </source>
</reference>
<dbReference type="InterPro" id="IPR040372">
    <property type="entry name" value="YaeB-like"/>
</dbReference>
<name>A0A7Y6QCP4_9HYPH</name>
<dbReference type="InterPro" id="IPR023370">
    <property type="entry name" value="TrmO-like_N"/>
</dbReference>
<dbReference type="GO" id="GO:0032259">
    <property type="term" value="P:methylation"/>
    <property type="evidence" value="ECO:0007669"/>
    <property type="project" value="UniProtKB-KW"/>
</dbReference>
<comment type="similarity">
    <text evidence="2">Belongs to the tRNA methyltransferase O family.</text>
</comment>
<evidence type="ECO:0000259" key="3">
    <source>
        <dbReference type="PROSITE" id="PS51668"/>
    </source>
</evidence>
<accession>A0A7Y6QCP4</accession>
<dbReference type="Pfam" id="PF01980">
    <property type="entry name" value="TrmO_N"/>
    <property type="match status" value="1"/>
</dbReference>
<dbReference type="PANTHER" id="PTHR12818">
    <property type="entry name" value="TRNA (ADENINE(37)-N6)-METHYLTRANSFERASE"/>
    <property type="match status" value="1"/>
</dbReference>
<dbReference type="Gene3D" id="2.40.30.70">
    <property type="entry name" value="YaeB-like"/>
    <property type="match status" value="1"/>
</dbReference>
<dbReference type="InterPro" id="IPR036414">
    <property type="entry name" value="YaeB_N_sf"/>
</dbReference>
<gene>
    <name evidence="4" type="primary">tsaA</name>
    <name evidence="4" type="ORF">HT585_30205</name>
</gene>
<dbReference type="EMBL" id="JABWDU010000013">
    <property type="protein sequence ID" value="NVD43146.1"/>
    <property type="molecule type" value="Genomic_DNA"/>
</dbReference>
<dbReference type="AlphaFoldDB" id="A0A7Y6QCP4"/>
<evidence type="ECO:0000256" key="2">
    <source>
        <dbReference type="ARBA" id="ARBA00033753"/>
    </source>
</evidence>
<keyword evidence="4" id="KW-0808">Transferase</keyword>
<proteinExistence type="inferred from homology"/>
<dbReference type="SUPFAM" id="SSF118196">
    <property type="entry name" value="YaeB-like"/>
    <property type="match status" value="1"/>
</dbReference>
<evidence type="ECO:0000313" key="5">
    <source>
        <dbReference type="Proteomes" id="UP000520198"/>
    </source>
</evidence>
<evidence type="ECO:0000313" key="4">
    <source>
        <dbReference type="EMBL" id="NVD43146.1"/>
    </source>
</evidence>
<keyword evidence="4" id="KW-0489">Methyltransferase</keyword>
<dbReference type="PANTHER" id="PTHR12818:SF0">
    <property type="entry name" value="TRNA (ADENINE(37)-N6)-METHYLTRANSFERASE"/>
    <property type="match status" value="1"/>
</dbReference>
<dbReference type="CDD" id="cd09281">
    <property type="entry name" value="UPF0066"/>
    <property type="match status" value="1"/>
</dbReference>
<evidence type="ECO:0000256" key="1">
    <source>
        <dbReference type="ARBA" id="ARBA00022691"/>
    </source>
</evidence>
<dbReference type="PROSITE" id="PS51668">
    <property type="entry name" value="TSAA_2"/>
    <property type="match status" value="1"/>
</dbReference>
<protein>
    <submittedName>
        <fullName evidence="4">tRNA (N6-threonylcarbamoyladenosine(37)-N6)-methyltransferase TrmO</fullName>
    </submittedName>
</protein>
<dbReference type="InterPro" id="IPR036413">
    <property type="entry name" value="YaeB-like_sf"/>
</dbReference>
<organism evidence="4 5">
    <name type="scientific">Ensifer oleiphilus</name>
    <dbReference type="NCBI Taxonomy" id="2742698"/>
    <lineage>
        <taxon>Bacteria</taxon>
        <taxon>Pseudomonadati</taxon>
        <taxon>Pseudomonadota</taxon>
        <taxon>Alphaproteobacteria</taxon>
        <taxon>Hyphomicrobiales</taxon>
        <taxon>Rhizobiaceae</taxon>
        <taxon>Sinorhizobium/Ensifer group</taxon>
        <taxon>Ensifer</taxon>
    </lineage>
</organism>
<keyword evidence="5" id="KW-1185">Reference proteome</keyword>
<dbReference type="RefSeq" id="WP_176356475.1">
    <property type="nucleotide sequence ID" value="NZ_JABWDU010000013.1"/>
</dbReference>
<feature type="domain" description="TsaA-like" evidence="3">
    <location>
        <begin position="24"/>
        <end position="154"/>
    </location>
</feature>